<comment type="caution">
    <text evidence="2">The sequence shown here is derived from an EMBL/GenBank/DDBJ whole genome shotgun (WGS) entry which is preliminary data.</text>
</comment>
<evidence type="ECO:0008006" key="4">
    <source>
        <dbReference type="Google" id="ProtNLM"/>
    </source>
</evidence>
<keyword evidence="1" id="KW-0472">Membrane</keyword>
<keyword evidence="1" id="KW-1133">Transmembrane helix</keyword>
<reference evidence="2 3" key="1">
    <citation type="submission" date="2015-10" db="EMBL/GenBank/DDBJ databases">
        <title>Metagenome-Assembled Genomes uncover a global brackish microbiome.</title>
        <authorList>
            <person name="Hugerth L.W."/>
            <person name="Larsson J."/>
            <person name="Alneberg J."/>
            <person name="Lindh M.V."/>
            <person name="Legrand C."/>
            <person name="Pinhassi J."/>
            <person name="Andersson A.F."/>
        </authorList>
    </citation>
    <scope>NUCLEOTIDE SEQUENCE [LARGE SCALE GENOMIC DNA]</scope>
    <source>
        <strain evidence="2">BACL26 MAG-121220-bin70</strain>
    </source>
</reference>
<keyword evidence="1" id="KW-0812">Transmembrane</keyword>
<evidence type="ECO:0000313" key="2">
    <source>
        <dbReference type="EMBL" id="KRO95194.1"/>
    </source>
</evidence>
<dbReference type="PANTHER" id="PTHR40278:SF2">
    <property type="entry name" value="TYPE IV PILUS INNER MEMBRANE COMPONENT PILN"/>
    <property type="match status" value="1"/>
</dbReference>
<dbReference type="EMBL" id="LICA01000101">
    <property type="protein sequence ID" value="KRO95194.1"/>
    <property type="molecule type" value="Genomic_DNA"/>
</dbReference>
<dbReference type="Proteomes" id="UP000051213">
    <property type="component" value="Unassembled WGS sequence"/>
</dbReference>
<dbReference type="AlphaFoldDB" id="A0A0R2UCR2"/>
<evidence type="ECO:0000256" key="1">
    <source>
        <dbReference type="SAM" id="Phobius"/>
    </source>
</evidence>
<dbReference type="InterPro" id="IPR007813">
    <property type="entry name" value="PilN"/>
</dbReference>
<dbReference type="InterPro" id="IPR052534">
    <property type="entry name" value="Extracell_DNA_Util/SecSys_Comp"/>
</dbReference>
<proteinExistence type="predicted"/>
<dbReference type="GO" id="GO:0043107">
    <property type="term" value="P:type IV pilus-dependent motility"/>
    <property type="evidence" value="ECO:0007669"/>
    <property type="project" value="TreeGrafter"/>
</dbReference>
<evidence type="ECO:0000313" key="3">
    <source>
        <dbReference type="Proteomes" id="UP000051213"/>
    </source>
</evidence>
<sequence>MNKTFNLLPWRETARQLRRQAMLATLLVTSIVGIMVVGFVYAMLSSQLDEITGDIWVIDEEITGLGAGVAEIEELEAKKTELIGKNRVLQNIQTSRSETVRLFDELVTAVPLGVTLRTLERKSNSISISGVARSNHDVAALMKSLDRSYLLENAKLEEIEETGSANGMENIFYMQVELDIARE</sequence>
<organism evidence="2 3">
    <name type="scientific">SAR92 bacterium BACL26 MAG-121220-bin70</name>
    <dbReference type="NCBI Taxonomy" id="1655626"/>
    <lineage>
        <taxon>Bacteria</taxon>
        <taxon>Pseudomonadati</taxon>
        <taxon>Pseudomonadota</taxon>
        <taxon>Gammaproteobacteria</taxon>
        <taxon>Cellvibrionales</taxon>
        <taxon>Porticoccaceae</taxon>
        <taxon>SAR92 clade</taxon>
    </lineage>
</organism>
<feature type="transmembrane region" description="Helical" evidence="1">
    <location>
        <begin position="21"/>
        <end position="44"/>
    </location>
</feature>
<name>A0A0R2UCR2_9GAMM</name>
<dbReference type="Pfam" id="PF05137">
    <property type="entry name" value="PilN"/>
    <property type="match status" value="1"/>
</dbReference>
<dbReference type="PANTHER" id="PTHR40278">
    <property type="entry name" value="DNA UTILIZATION PROTEIN HOFN"/>
    <property type="match status" value="1"/>
</dbReference>
<accession>A0A0R2UCR2</accession>
<protein>
    <recommendedName>
        <fullName evidence="4">Pilus assembly protein PilN</fullName>
    </recommendedName>
</protein>
<gene>
    <name evidence="2" type="ORF">ABS24_02160</name>
</gene>
<dbReference type="GO" id="GO:0043683">
    <property type="term" value="P:type IV pilus assembly"/>
    <property type="evidence" value="ECO:0007669"/>
    <property type="project" value="TreeGrafter"/>
</dbReference>